<keyword evidence="8 9" id="KW-0472">Membrane</keyword>
<dbReference type="RefSeq" id="WP_034440836.1">
    <property type="nucleotide sequence ID" value="NZ_CABWNB010000005.1"/>
</dbReference>
<dbReference type="GeneID" id="93486582"/>
<dbReference type="Gene3D" id="1.20.1640.10">
    <property type="entry name" value="Multidrug efflux transporter AcrB transmembrane domain"/>
    <property type="match status" value="1"/>
</dbReference>
<reference evidence="11 12" key="1">
    <citation type="submission" date="2020-08" db="EMBL/GenBank/DDBJ databases">
        <title>Genomic Encyclopedia of Type Strains, Phase IV (KMG-IV): sequencing the most valuable type-strain genomes for metagenomic binning, comparative biology and taxonomic classification.</title>
        <authorList>
            <person name="Goeker M."/>
        </authorList>
    </citation>
    <scope>NUCLEOTIDE SEQUENCE [LARGE SCALE GENOMIC DNA]</scope>
    <source>
        <strain evidence="11 12">DSM 21255</strain>
    </source>
</reference>
<dbReference type="PRINTS" id="PR01755">
    <property type="entry name" value="SECFTRNLCASE"/>
</dbReference>
<comment type="subcellular location">
    <subcellularLocation>
        <location evidence="1 9">Cell membrane</location>
        <topology evidence="1 9">Multi-pass membrane protein</topology>
    </subcellularLocation>
</comment>
<evidence type="ECO:0000256" key="8">
    <source>
        <dbReference type="ARBA" id="ARBA00023136"/>
    </source>
</evidence>
<accession>A0A841R515</accession>
<comment type="function">
    <text evidence="9">Part of the Sec protein translocase complex. Interacts with the SecYEG preprotein conducting channel. SecDF uses the proton motive force (PMF) to complete protein translocation after the ATP-dependent function of SecA.</text>
</comment>
<feature type="transmembrane region" description="Helical" evidence="9">
    <location>
        <begin position="237"/>
        <end position="255"/>
    </location>
</feature>
<dbReference type="InterPro" id="IPR005665">
    <property type="entry name" value="SecF_bac"/>
</dbReference>
<dbReference type="HAMAP" id="MF_01464_B">
    <property type="entry name" value="SecF_B"/>
    <property type="match status" value="1"/>
</dbReference>
<evidence type="ECO:0000256" key="9">
    <source>
        <dbReference type="HAMAP-Rule" id="MF_01464"/>
    </source>
</evidence>
<gene>
    <name evidence="9" type="primary">secF</name>
    <name evidence="11" type="ORF">HNR45_001328</name>
</gene>
<feature type="transmembrane region" description="Helical" evidence="9">
    <location>
        <begin position="12"/>
        <end position="34"/>
    </location>
</feature>
<evidence type="ECO:0000259" key="10">
    <source>
        <dbReference type="Pfam" id="PF02355"/>
    </source>
</evidence>
<feature type="transmembrane region" description="Helical" evidence="9">
    <location>
        <begin position="157"/>
        <end position="178"/>
    </location>
</feature>
<evidence type="ECO:0000256" key="3">
    <source>
        <dbReference type="ARBA" id="ARBA00022475"/>
    </source>
</evidence>
<keyword evidence="12" id="KW-1185">Reference proteome</keyword>
<feature type="domain" description="Protein export membrane protein SecD/SecF C-terminal" evidence="10">
    <location>
        <begin position="107"/>
        <end position="289"/>
    </location>
</feature>
<keyword evidence="6 9" id="KW-1133">Transmembrane helix</keyword>
<dbReference type="GO" id="GO:0065002">
    <property type="term" value="P:intracellular protein transmembrane transport"/>
    <property type="evidence" value="ECO:0007669"/>
    <property type="project" value="UniProtKB-UniRule"/>
</dbReference>
<dbReference type="InterPro" id="IPR022645">
    <property type="entry name" value="SecD/SecF_bac"/>
</dbReference>
<evidence type="ECO:0000256" key="5">
    <source>
        <dbReference type="ARBA" id="ARBA00022927"/>
    </source>
</evidence>
<protein>
    <recommendedName>
        <fullName evidence="9">Protein-export membrane protein SecF</fullName>
    </recommendedName>
</protein>
<dbReference type="OrthoDB" id="9805019at2"/>
<dbReference type="InterPro" id="IPR048634">
    <property type="entry name" value="SecD_SecF_C"/>
</dbReference>
<dbReference type="SUPFAM" id="SSF82866">
    <property type="entry name" value="Multidrug efflux transporter AcrB transmembrane domain"/>
    <property type="match status" value="1"/>
</dbReference>
<dbReference type="InterPro" id="IPR022646">
    <property type="entry name" value="SecD/SecF_CS"/>
</dbReference>
<feature type="transmembrane region" description="Helical" evidence="9">
    <location>
        <begin position="133"/>
        <end position="150"/>
    </location>
</feature>
<keyword evidence="3 9" id="KW-1003">Cell membrane</keyword>
<dbReference type="EMBL" id="JACHHI010000007">
    <property type="protein sequence ID" value="MBB6478257.1"/>
    <property type="molecule type" value="Genomic_DNA"/>
</dbReference>
<sequence>MNWKWNLVSYRKIWFTFSTLLVIPCIIAIAVFGFNWGIDFTGGTIIDLNFAQNVTVAQVREAVTDDGLGASTIQLSGNVDGESGHEVMIRTHNLSAEETNTVVAHVQQKLGDVDVKRIESVGAVIGSEVTEHALINLLVAFAALIAYISYRFEYRIGISCIIAITHDILVVLGTFALFHLEIDASFLAAILTVIGYSMNESVVIFDRVRENLRTHRKTDSYETLANDSIKQSITRSFYTLTTVLFAVGSLYFFGGETTKNFALVMLVGFISGAYSSLCIATSLWVVWRNYDGKKHHSVRTKNA</sequence>
<dbReference type="Pfam" id="PF07549">
    <property type="entry name" value="Sec_GG"/>
    <property type="match status" value="1"/>
</dbReference>
<dbReference type="GO" id="GO:0043952">
    <property type="term" value="P:protein transport by the Sec complex"/>
    <property type="evidence" value="ECO:0007669"/>
    <property type="project" value="UniProtKB-UniRule"/>
</dbReference>
<evidence type="ECO:0000256" key="1">
    <source>
        <dbReference type="ARBA" id="ARBA00004651"/>
    </source>
</evidence>
<dbReference type="GO" id="GO:0015450">
    <property type="term" value="F:protein-transporting ATPase activity"/>
    <property type="evidence" value="ECO:0007669"/>
    <property type="project" value="InterPro"/>
</dbReference>
<dbReference type="AlphaFoldDB" id="A0A841R515"/>
<proteinExistence type="inferred from homology"/>
<comment type="similarity">
    <text evidence="9">Belongs to the SecD/SecF family. SecF subfamily.</text>
</comment>
<dbReference type="GO" id="GO:0006605">
    <property type="term" value="P:protein targeting"/>
    <property type="evidence" value="ECO:0007669"/>
    <property type="project" value="UniProtKB-UniRule"/>
</dbReference>
<keyword evidence="2 9" id="KW-0813">Transport</keyword>
<evidence type="ECO:0000256" key="7">
    <source>
        <dbReference type="ARBA" id="ARBA00023010"/>
    </source>
</evidence>
<evidence type="ECO:0000313" key="12">
    <source>
        <dbReference type="Proteomes" id="UP000591941"/>
    </source>
</evidence>
<dbReference type="GO" id="GO:0005886">
    <property type="term" value="C:plasma membrane"/>
    <property type="evidence" value="ECO:0007669"/>
    <property type="project" value="UniProtKB-SubCell"/>
</dbReference>
<keyword evidence="5 9" id="KW-0653">Protein transport</keyword>
<keyword evidence="7 9" id="KW-0811">Translocation</keyword>
<feature type="transmembrane region" description="Helical" evidence="9">
    <location>
        <begin position="184"/>
        <end position="205"/>
    </location>
</feature>
<organism evidence="11 12">
    <name type="scientific">Negativicoccus succinicivorans</name>
    <dbReference type="NCBI Taxonomy" id="620903"/>
    <lineage>
        <taxon>Bacteria</taxon>
        <taxon>Bacillati</taxon>
        <taxon>Bacillota</taxon>
        <taxon>Negativicutes</taxon>
        <taxon>Veillonellales</taxon>
        <taxon>Veillonellaceae</taxon>
        <taxon>Negativicoccus</taxon>
    </lineage>
</organism>
<keyword evidence="4 9" id="KW-0812">Transmembrane</keyword>
<evidence type="ECO:0000256" key="4">
    <source>
        <dbReference type="ARBA" id="ARBA00022692"/>
    </source>
</evidence>
<evidence type="ECO:0000256" key="2">
    <source>
        <dbReference type="ARBA" id="ARBA00022448"/>
    </source>
</evidence>
<dbReference type="NCBIfam" id="TIGR00966">
    <property type="entry name" value="transloc_SecF"/>
    <property type="match status" value="1"/>
</dbReference>
<evidence type="ECO:0000256" key="6">
    <source>
        <dbReference type="ARBA" id="ARBA00022989"/>
    </source>
</evidence>
<dbReference type="Proteomes" id="UP000591941">
    <property type="component" value="Unassembled WGS sequence"/>
</dbReference>
<dbReference type="PANTHER" id="PTHR30081">
    <property type="entry name" value="PROTEIN-EXPORT MEMBRANE PROTEIN SEC"/>
    <property type="match status" value="1"/>
</dbReference>
<dbReference type="PANTHER" id="PTHR30081:SF8">
    <property type="entry name" value="PROTEIN TRANSLOCASE SUBUNIT SECF"/>
    <property type="match status" value="1"/>
</dbReference>
<dbReference type="Pfam" id="PF02355">
    <property type="entry name" value="SecD_SecF_C"/>
    <property type="match status" value="1"/>
</dbReference>
<dbReference type="InterPro" id="IPR022813">
    <property type="entry name" value="SecD/SecF_arch_bac"/>
</dbReference>
<comment type="subunit">
    <text evidence="9">Forms a complex with SecD. Part of the essential Sec protein translocation apparatus which comprises SecA, SecYEG and auxiliary proteins SecDF. Other proteins may also be involved.</text>
</comment>
<comment type="caution">
    <text evidence="11">The sequence shown here is derived from an EMBL/GenBank/DDBJ whole genome shotgun (WGS) entry which is preliminary data.</text>
</comment>
<feature type="transmembrane region" description="Helical" evidence="9">
    <location>
        <begin position="261"/>
        <end position="287"/>
    </location>
</feature>
<name>A0A841R515_9FIRM</name>
<evidence type="ECO:0000313" key="11">
    <source>
        <dbReference type="EMBL" id="MBB6478257.1"/>
    </source>
</evidence>